<dbReference type="Gene3D" id="3.30.50.10">
    <property type="entry name" value="Erythroid Transcription Factor GATA-1, subunit A"/>
    <property type="match status" value="1"/>
</dbReference>
<evidence type="ECO:0000259" key="10">
    <source>
        <dbReference type="PROSITE" id="PS50114"/>
    </source>
</evidence>
<keyword evidence="4" id="KW-0862">Zinc</keyword>
<keyword evidence="3 8" id="KW-0863">Zinc-finger</keyword>
<dbReference type="GO" id="GO:0000122">
    <property type="term" value="P:negative regulation of transcription by RNA polymerase II"/>
    <property type="evidence" value="ECO:0007669"/>
    <property type="project" value="TreeGrafter"/>
</dbReference>
<feature type="region of interest" description="Disordered" evidence="9">
    <location>
        <begin position="276"/>
        <end position="314"/>
    </location>
</feature>
<evidence type="ECO:0000256" key="6">
    <source>
        <dbReference type="ARBA" id="ARBA00023163"/>
    </source>
</evidence>
<evidence type="ECO:0000256" key="5">
    <source>
        <dbReference type="ARBA" id="ARBA00023015"/>
    </source>
</evidence>
<keyword evidence="2" id="KW-0479">Metal-binding</keyword>
<dbReference type="SUPFAM" id="SSF57716">
    <property type="entry name" value="Glucocorticoid receptor-like (DNA-binding domain)"/>
    <property type="match status" value="1"/>
</dbReference>
<dbReference type="InterPro" id="IPR000679">
    <property type="entry name" value="Znf_GATA"/>
</dbReference>
<dbReference type="Pfam" id="PF00320">
    <property type="entry name" value="GATA"/>
    <property type="match status" value="1"/>
</dbReference>
<dbReference type="PANTHER" id="PTHR10071:SF281">
    <property type="entry name" value="BOX A-BINDING FACTOR-RELATED"/>
    <property type="match status" value="1"/>
</dbReference>
<gene>
    <name evidence="11" type="primary">fuchi</name>
    <name evidence="11" type="synonym">fuchi nashi</name>
</gene>
<keyword evidence="6" id="KW-0804">Transcription</keyword>
<evidence type="ECO:0000256" key="8">
    <source>
        <dbReference type="PROSITE-ProRule" id="PRU00094"/>
    </source>
</evidence>
<keyword evidence="7" id="KW-0539">Nucleus</keyword>
<proteinExistence type="evidence at transcript level"/>
<dbReference type="PROSITE" id="PS00344">
    <property type="entry name" value="GATA_ZN_FINGER_1"/>
    <property type="match status" value="1"/>
</dbReference>
<dbReference type="GO" id="GO:0000981">
    <property type="term" value="F:DNA-binding transcription factor activity, RNA polymerase II-specific"/>
    <property type="evidence" value="ECO:0007669"/>
    <property type="project" value="TreeGrafter"/>
</dbReference>
<dbReference type="SMART" id="SM00401">
    <property type="entry name" value="ZnF_GATA"/>
    <property type="match status" value="1"/>
</dbReference>
<sequence length="314" mass="35152">MFSPISDPDIPPLLPLPPPYTSQIIKSEPLSSYIDPRPYTPQVMDNIWMNQNDLDGYGCSDTSPTYYSMSPAEVIEPAEPTPAFSVSSDLLNYDYKPTLFRMDADLLTNSNKDEGYVSSPTASLPSLTPPSDLRQLQVLDSSNESGNSNDITGNYEIKEHHQFHPSSDSSAQPQPFRTQCVKCGCVMDIAQCQKEETGHYLCITCYVQSNQTLVPVQTPVEEPAPKRTRKKQSAIANARNQVCQNCECPNTTLWRRSFSGEAVCNACGLYEKLHKRKRPKSMGKDTIQTRRRKPRNAEAKKKSCSRSDFFSTST</sequence>
<dbReference type="PRINTS" id="PR00619">
    <property type="entry name" value="GATAZNFINGER"/>
</dbReference>
<name>A0A915V881_PARTP</name>
<accession>A0A915V881</accession>
<dbReference type="GO" id="GO:0008270">
    <property type="term" value="F:zinc ion binding"/>
    <property type="evidence" value="ECO:0007669"/>
    <property type="project" value="UniProtKB-KW"/>
</dbReference>
<evidence type="ECO:0000256" key="3">
    <source>
        <dbReference type="ARBA" id="ARBA00022771"/>
    </source>
</evidence>
<evidence type="ECO:0000313" key="11">
    <source>
        <dbReference type="EMBL" id="BDF92170.1"/>
    </source>
</evidence>
<dbReference type="AlphaFoldDB" id="A0A915V881"/>
<dbReference type="PANTHER" id="PTHR10071">
    <property type="entry name" value="TRANSCRIPTION FACTOR GATA FAMILY MEMBER"/>
    <property type="match status" value="1"/>
</dbReference>
<dbReference type="CDD" id="cd00202">
    <property type="entry name" value="ZnF_GATA"/>
    <property type="match status" value="1"/>
</dbReference>
<evidence type="ECO:0000256" key="1">
    <source>
        <dbReference type="ARBA" id="ARBA00004123"/>
    </source>
</evidence>
<organism evidence="11">
    <name type="scientific">Parasteatoda tepidariorum</name>
    <name type="common">Common house spider</name>
    <name type="synonym">Achaearanea tepidariorum</name>
    <dbReference type="NCBI Taxonomy" id="114398"/>
    <lineage>
        <taxon>Eukaryota</taxon>
        <taxon>Metazoa</taxon>
        <taxon>Ecdysozoa</taxon>
        <taxon>Arthropoda</taxon>
        <taxon>Chelicerata</taxon>
        <taxon>Arachnida</taxon>
        <taxon>Araneae</taxon>
        <taxon>Araneomorphae</taxon>
        <taxon>Entelegynae</taxon>
        <taxon>Araneoidea</taxon>
        <taxon>Theridiidae</taxon>
        <taxon>Parasteatoda</taxon>
    </lineage>
</organism>
<dbReference type="InterPro" id="IPR039355">
    <property type="entry name" value="Transcription_factor_GATA"/>
</dbReference>
<evidence type="ECO:0000256" key="2">
    <source>
        <dbReference type="ARBA" id="ARBA00022723"/>
    </source>
</evidence>
<dbReference type="GO" id="GO:0005634">
    <property type="term" value="C:nucleus"/>
    <property type="evidence" value="ECO:0007669"/>
    <property type="project" value="UniProtKB-SubCell"/>
</dbReference>
<protein>
    <submittedName>
        <fullName evidence="11">GATA-like transcription factor</fullName>
    </submittedName>
</protein>
<dbReference type="GO" id="GO:0000978">
    <property type="term" value="F:RNA polymerase II cis-regulatory region sequence-specific DNA binding"/>
    <property type="evidence" value="ECO:0007669"/>
    <property type="project" value="TreeGrafter"/>
</dbReference>
<dbReference type="EMBL" id="LC671429">
    <property type="protein sequence ID" value="BDF92170.1"/>
    <property type="molecule type" value="mRNA"/>
</dbReference>
<comment type="subcellular location">
    <subcellularLocation>
        <location evidence="1">Nucleus</location>
    </subcellularLocation>
</comment>
<evidence type="ECO:0000256" key="7">
    <source>
        <dbReference type="ARBA" id="ARBA00023242"/>
    </source>
</evidence>
<keyword evidence="5" id="KW-0805">Transcription regulation</keyword>
<evidence type="ECO:0000256" key="9">
    <source>
        <dbReference type="SAM" id="MobiDB-lite"/>
    </source>
</evidence>
<dbReference type="GO" id="GO:0045165">
    <property type="term" value="P:cell fate commitment"/>
    <property type="evidence" value="ECO:0007669"/>
    <property type="project" value="TreeGrafter"/>
</dbReference>
<evidence type="ECO:0000256" key="4">
    <source>
        <dbReference type="ARBA" id="ARBA00022833"/>
    </source>
</evidence>
<dbReference type="PROSITE" id="PS50114">
    <property type="entry name" value="GATA_ZN_FINGER_2"/>
    <property type="match status" value="1"/>
</dbReference>
<feature type="domain" description="GATA-type" evidence="10">
    <location>
        <begin position="237"/>
        <end position="290"/>
    </location>
</feature>
<reference evidence="11" key="1">
    <citation type="submission" date="2022-01" db="EMBL/GenBank/DDBJ databases">
        <title>Genome-based research with the chelicerate arthropod Parasteatoda tepidariorum identifies a lineage-specific gene that regulates chromatin state and endoderm specification in early embryos.</title>
        <authorList>
            <person name="Iwasaki-Yokozawa S."/>
            <person name="Nanjo R."/>
            <person name="Akiyama-Oda Y."/>
            <person name="Oda H."/>
        </authorList>
    </citation>
    <scope>NUCLEOTIDE SEQUENCE</scope>
    <source>
        <tissue evidence="11">Embryo</tissue>
    </source>
</reference>
<dbReference type="GO" id="GO:0045944">
    <property type="term" value="P:positive regulation of transcription by RNA polymerase II"/>
    <property type="evidence" value="ECO:0007669"/>
    <property type="project" value="TreeGrafter"/>
</dbReference>
<dbReference type="InterPro" id="IPR013088">
    <property type="entry name" value="Znf_NHR/GATA"/>
</dbReference>